<keyword evidence="1" id="KW-0812">Transmembrane</keyword>
<name>A0A4V4H4C0_MUSBA</name>
<evidence type="ECO:0000256" key="1">
    <source>
        <dbReference type="SAM" id="Phobius"/>
    </source>
</evidence>
<evidence type="ECO:0000313" key="3">
    <source>
        <dbReference type="Proteomes" id="UP000317650"/>
    </source>
</evidence>
<feature type="transmembrane region" description="Helical" evidence="1">
    <location>
        <begin position="28"/>
        <end position="56"/>
    </location>
</feature>
<proteinExistence type="predicted"/>
<accession>A0A4V4H4C0</accession>
<keyword evidence="3" id="KW-1185">Reference proteome</keyword>
<dbReference type="AlphaFoldDB" id="A0A4V4H4C0"/>
<dbReference type="Proteomes" id="UP000317650">
    <property type="component" value="Chromosome 6"/>
</dbReference>
<dbReference type="STRING" id="52838.A0A4V4H4C0"/>
<comment type="caution">
    <text evidence="2">The sequence shown here is derived from an EMBL/GenBank/DDBJ whole genome shotgun (WGS) entry which is preliminary data.</text>
</comment>
<sequence length="101" mass="10871">MSSSGEDNYYNSERRKWMRELHSGKRGIAARMGIVIDLSLPLIFFAILLGVGCYFLGRAKGRQDVLTGAGVQVYGAPVPPSGAVVSSPPPTYVTKEGPENI</sequence>
<organism evidence="2 3">
    <name type="scientific">Musa balbisiana</name>
    <name type="common">Banana</name>
    <dbReference type="NCBI Taxonomy" id="52838"/>
    <lineage>
        <taxon>Eukaryota</taxon>
        <taxon>Viridiplantae</taxon>
        <taxon>Streptophyta</taxon>
        <taxon>Embryophyta</taxon>
        <taxon>Tracheophyta</taxon>
        <taxon>Spermatophyta</taxon>
        <taxon>Magnoliopsida</taxon>
        <taxon>Liliopsida</taxon>
        <taxon>Zingiberales</taxon>
        <taxon>Musaceae</taxon>
        <taxon>Musa</taxon>
    </lineage>
</organism>
<evidence type="ECO:0000313" key="2">
    <source>
        <dbReference type="EMBL" id="THU51556.1"/>
    </source>
</evidence>
<keyword evidence="1" id="KW-1133">Transmembrane helix</keyword>
<reference evidence="2 3" key="1">
    <citation type="journal article" date="2019" name="Nat. Plants">
        <title>Genome sequencing of Musa balbisiana reveals subgenome evolution and function divergence in polyploid bananas.</title>
        <authorList>
            <person name="Yao X."/>
        </authorList>
    </citation>
    <scope>NUCLEOTIDE SEQUENCE [LARGE SCALE GENOMIC DNA]</scope>
    <source>
        <strain evidence="3">cv. DH-PKW</strain>
        <tissue evidence="2">Leaves</tissue>
    </source>
</reference>
<protein>
    <submittedName>
        <fullName evidence="2">Uncharacterized protein</fullName>
    </submittedName>
</protein>
<dbReference type="EMBL" id="PYDT01000009">
    <property type="protein sequence ID" value="THU51556.1"/>
    <property type="molecule type" value="Genomic_DNA"/>
</dbReference>
<gene>
    <name evidence="2" type="ORF">C4D60_Mb06t32270</name>
</gene>
<keyword evidence="1" id="KW-0472">Membrane</keyword>